<comment type="similarity">
    <text evidence="2 10">Belongs to the ARV1 family.</text>
</comment>
<evidence type="ECO:0000256" key="8">
    <source>
        <dbReference type="ARBA" id="ARBA00023098"/>
    </source>
</evidence>
<evidence type="ECO:0000256" key="1">
    <source>
        <dbReference type="ARBA" id="ARBA00004477"/>
    </source>
</evidence>
<evidence type="ECO:0000313" key="12">
    <source>
        <dbReference type="Proteomes" id="UP000650833"/>
    </source>
</evidence>
<keyword evidence="6 10" id="KW-1133">Transmembrane helix</keyword>
<dbReference type="GO" id="GO:0097036">
    <property type="term" value="P:regulation of plasma membrane sterol distribution"/>
    <property type="evidence" value="ECO:0007669"/>
    <property type="project" value="UniProtKB-UniRule"/>
</dbReference>
<keyword evidence="8 10" id="KW-0443">Lipid metabolism</keyword>
<evidence type="ECO:0000256" key="5">
    <source>
        <dbReference type="ARBA" id="ARBA00022824"/>
    </source>
</evidence>
<evidence type="ECO:0000256" key="6">
    <source>
        <dbReference type="ARBA" id="ARBA00022989"/>
    </source>
</evidence>
<dbReference type="GO" id="GO:0032366">
    <property type="term" value="P:intracellular sterol transport"/>
    <property type="evidence" value="ECO:0007669"/>
    <property type="project" value="UniProtKB-UniRule"/>
</dbReference>
<comment type="function">
    <text evidence="10">Regulates also the sphingolipid metabolism.</text>
</comment>
<dbReference type="GO" id="GO:0005789">
    <property type="term" value="C:endoplasmic reticulum membrane"/>
    <property type="evidence" value="ECO:0007669"/>
    <property type="project" value="UniProtKB-SubCell"/>
</dbReference>
<gene>
    <name evidence="11" type="ORF">INT46_004858</name>
</gene>
<comment type="caution">
    <text evidence="11">The sequence shown here is derived from an EMBL/GenBank/DDBJ whole genome shotgun (WGS) entry which is preliminary data.</text>
</comment>
<comment type="function">
    <text evidence="10">Mediator of sterol homeostasis involved in sterol uptake, trafficking and distribution into membranes.</text>
</comment>
<dbReference type="Pfam" id="PF04161">
    <property type="entry name" value="Arv1"/>
    <property type="match status" value="1"/>
</dbReference>
<dbReference type="GO" id="GO:0000139">
    <property type="term" value="C:Golgi membrane"/>
    <property type="evidence" value="ECO:0007669"/>
    <property type="project" value="UniProtKB-SubCell"/>
</dbReference>
<feature type="transmembrane region" description="Helical" evidence="10">
    <location>
        <begin position="194"/>
        <end position="214"/>
    </location>
</feature>
<keyword evidence="5 10" id="KW-0256">Endoplasmic reticulum</keyword>
<keyword evidence="4 10" id="KW-0812">Transmembrane</keyword>
<reference evidence="11" key="1">
    <citation type="submission" date="2020-12" db="EMBL/GenBank/DDBJ databases">
        <title>Metabolic potential, ecology and presence of endohyphal bacteria is reflected in genomic diversity of Mucoromycotina.</title>
        <authorList>
            <person name="Muszewska A."/>
            <person name="Okrasinska A."/>
            <person name="Steczkiewicz K."/>
            <person name="Drgas O."/>
            <person name="Orlowska M."/>
            <person name="Perlinska-Lenart U."/>
            <person name="Aleksandrzak-Piekarczyk T."/>
            <person name="Szatraj K."/>
            <person name="Zielenkiewicz U."/>
            <person name="Pilsyk S."/>
            <person name="Malc E."/>
            <person name="Mieczkowski P."/>
            <person name="Kruszewska J.S."/>
            <person name="Biernat P."/>
            <person name="Pawlowska J."/>
        </authorList>
    </citation>
    <scope>NUCLEOTIDE SEQUENCE</scope>
    <source>
        <strain evidence="11">CBS 226.32</strain>
    </source>
</reference>
<dbReference type="PANTHER" id="PTHR14467:SF0">
    <property type="entry name" value="PROTEIN ARV1"/>
    <property type="match status" value="1"/>
</dbReference>
<keyword evidence="12" id="KW-1185">Reference proteome</keyword>
<feature type="transmembrane region" description="Helical" evidence="10">
    <location>
        <begin position="220"/>
        <end position="241"/>
    </location>
</feature>
<keyword evidence="10" id="KW-0333">Golgi apparatus</keyword>
<keyword evidence="10" id="KW-0746">Sphingolipid metabolism</keyword>
<keyword evidence="7 10" id="KW-0445">Lipid transport</keyword>
<evidence type="ECO:0000313" key="11">
    <source>
        <dbReference type="EMBL" id="KAG2206610.1"/>
    </source>
</evidence>
<dbReference type="GO" id="GO:0032541">
    <property type="term" value="C:cortical endoplasmic reticulum"/>
    <property type="evidence" value="ECO:0007669"/>
    <property type="project" value="TreeGrafter"/>
</dbReference>
<evidence type="ECO:0000256" key="4">
    <source>
        <dbReference type="ARBA" id="ARBA00022692"/>
    </source>
</evidence>
<evidence type="ECO:0000256" key="3">
    <source>
        <dbReference type="ARBA" id="ARBA00022448"/>
    </source>
</evidence>
<dbReference type="GO" id="GO:0006665">
    <property type="term" value="P:sphingolipid metabolic process"/>
    <property type="evidence" value="ECO:0007669"/>
    <property type="project" value="UniProtKB-UniRule"/>
</dbReference>
<dbReference type="Proteomes" id="UP000650833">
    <property type="component" value="Unassembled WGS sequence"/>
</dbReference>
<keyword evidence="3 10" id="KW-0813">Transport</keyword>
<evidence type="ECO:0000256" key="2">
    <source>
        <dbReference type="ARBA" id="ARBA00009187"/>
    </source>
</evidence>
<proteinExistence type="inferred from homology"/>
<dbReference type="PANTHER" id="PTHR14467">
    <property type="entry name" value="ARV1"/>
    <property type="match status" value="1"/>
</dbReference>
<comment type="subcellular location">
    <subcellularLocation>
        <location evidence="1 10">Endoplasmic reticulum membrane</location>
        <topology evidence="1 10">Multi-pass membrane protein</topology>
    </subcellularLocation>
    <subcellularLocation>
        <location evidence="10">Golgi apparatus membrane</location>
        <topology evidence="10">Multi-pass membrane protein</topology>
    </subcellularLocation>
</comment>
<feature type="transmembrane region" description="Helical" evidence="10">
    <location>
        <begin position="248"/>
        <end position="271"/>
    </location>
</feature>
<evidence type="ECO:0000256" key="10">
    <source>
        <dbReference type="RuleBase" id="RU368065"/>
    </source>
</evidence>
<dbReference type="EMBL" id="JAEPRC010000146">
    <property type="protein sequence ID" value="KAG2206610.1"/>
    <property type="molecule type" value="Genomic_DNA"/>
</dbReference>
<sequence length="291" mass="35089">MSTCVECGASVVNLYTQYSKDNIRLTTCDQCNNFADKYIEHDFVIIFIDMLLHKPQVYRHLLFNRITEQDGVEVRFFFFFYLNYHGNSTLTTFYSRTYFDLPYYSFYLKFVYIKWFRLERYYTDYDTKFIEQPLYYQYLYILTLCIFGNLPKIPLMHNYILILLVEFIVFHCCINLAIRVYFRNQNKRIRHNYVSMALIISSFGKMLLILMVIWDYKQLEYSWLVSIIVLASNTEALSVYLSIPYFQTLLIISIGILGRVCAQFVFLYLTYFSAQHDNVPFYMNKSRWISI</sequence>
<keyword evidence="9 10" id="KW-0472">Membrane</keyword>
<dbReference type="AlphaFoldDB" id="A0A8H7RAC1"/>
<feature type="transmembrane region" description="Helical" evidence="10">
    <location>
        <begin position="159"/>
        <end position="182"/>
    </location>
</feature>
<evidence type="ECO:0000256" key="9">
    <source>
        <dbReference type="ARBA" id="ARBA00023136"/>
    </source>
</evidence>
<accession>A0A8H7RAC1</accession>
<feature type="transmembrane region" description="Helical" evidence="10">
    <location>
        <begin position="135"/>
        <end position="153"/>
    </location>
</feature>
<dbReference type="GO" id="GO:0016125">
    <property type="term" value="P:sterol metabolic process"/>
    <property type="evidence" value="ECO:0007669"/>
    <property type="project" value="UniProtKB-UniRule"/>
</dbReference>
<dbReference type="InterPro" id="IPR007290">
    <property type="entry name" value="Arv1"/>
</dbReference>
<protein>
    <recommendedName>
        <fullName evidence="10">Protein ARV</fullName>
    </recommendedName>
</protein>
<name>A0A8H7RAC1_9FUNG</name>
<dbReference type="OrthoDB" id="2192830at2759"/>
<evidence type="ECO:0000256" key="7">
    <source>
        <dbReference type="ARBA" id="ARBA00023055"/>
    </source>
</evidence>
<organism evidence="11 12">
    <name type="scientific">Mucor plumbeus</name>
    <dbReference type="NCBI Taxonomy" id="97098"/>
    <lineage>
        <taxon>Eukaryota</taxon>
        <taxon>Fungi</taxon>
        <taxon>Fungi incertae sedis</taxon>
        <taxon>Mucoromycota</taxon>
        <taxon>Mucoromycotina</taxon>
        <taxon>Mucoromycetes</taxon>
        <taxon>Mucorales</taxon>
        <taxon>Mucorineae</taxon>
        <taxon>Mucoraceae</taxon>
        <taxon>Mucor</taxon>
    </lineage>
</organism>